<accession>L7U5J8</accession>
<sequence>MLKKVCVSWMLVAGGVLPLAACDGEPKTPEIIDSRGPGDVVLLIERLGVEGPYITGRKERFKVAAAGESFKSVRWSATAGALEADAEQVEWTPLGQGEASLTVSVETESGKVAQGAFHFNVVAAPSTLIDPGPDLTGSRCELAFDSTGKGHALYLNDSHQSLWYATWDGTSWTTEVVDGPGFNNGGTYVWEAALAVDAGTGVPHIAYIAGEGPPDKPSSRSVRYATRLDRAWTLTSVSAHYYGLPSKLSIALNPAQGGLPTIAYDGTYNYDFARRTASGTWSPTRMDARELSGDISFDAAGSLFIPHYAHSLRKTYVSVVAQEPSTQESLLDLQMVETPGTYEWLSAAWSPDSHLMLLARSQDPASRAALRDITLANPLSASTIRTSPLDLKHDASDLAHGSRGPVIAHRHGTSLELITTDARGFWKYTQLGSVQDGTRPSVAIRPTTGTAHVCYQRDGKVNFQ</sequence>
<protein>
    <recommendedName>
        <fullName evidence="4">Lipoprotein</fullName>
    </recommendedName>
</protein>
<reference evidence="2 3" key="1">
    <citation type="journal article" date="2013" name="Genome Announc.">
        <title>Complete genome sequence of Myxococcus stipitatus strain DSM 14675, a fruiting myxobacterium.</title>
        <authorList>
            <person name="Huntley S."/>
            <person name="Kneip S."/>
            <person name="Treuner-Lange A."/>
            <person name="Sogaard-Andersen L."/>
        </authorList>
    </citation>
    <scope>NUCLEOTIDE SEQUENCE [LARGE SCALE GENOMIC DNA]</scope>
    <source>
        <strain evidence="3">DSM 14675 / JCM 12634 / Mx s8</strain>
    </source>
</reference>
<evidence type="ECO:0000313" key="2">
    <source>
        <dbReference type="EMBL" id="AGC43115.1"/>
    </source>
</evidence>
<dbReference type="AlphaFoldDB" id="L7U5J8"/>
<dbReference type="HOGENOM" id="CLU_577251_0_0_7"/>
<evidence type="ECO:0008006" key="4">
    <source>
        <dbReference type="Google" id="ProtNLM"/>
    </source>
</evidence>
<feature type="chain" id="PRO_5003983925" description="Lipoprotein" evidence="1">
    <location>
        <begin position="22"/>
        <end position="464"/>
    </location>
</feature>
<dbReference type="OrthoDB" id="5485953at2"/>
<dbReference type="EMBL" id="CP004025">
    <property type="protein sequence ID" value="AGC43115.1"/>
    <property type="molecule type" value="Genomic_DNA"/>
</dbReference>
<gene>
    <name evidence="2" type="ordered locus">MYSTI_01783</name>
</gene>
<dbReference type="PATRIC" id="fig|1278073.3.peg.1831"/>
<feature type="signal peptide" evidence="1">
    <location>
        <begin position="1"/>
        <end position="21"/>
    </location>
</feature>
<evidence type="ECO:0000313" key="3">
    <source>
        <dbReference type="Proteomes" id="UP000011131"/>
    </source>
</evidence>
<dbReference type="Proteomes" id="UP000011131">
    <property type="component" value="Chromosome"/>
</dbReference>
<evidence type="ECO:0000256" key="1">
    <source>
        <dbReference type="SAM" id="SignalP"/>
    </source>
</evidence>
<dbReference type="Gene3D" id="2.120.10.70">
    <property type="entry name" value="Fucose-specific lectin"/>
    <property type="match status" value="1"/>
</dbReference>
<name>L7U5J8_MYXSD</name>
<keyword evidence="3" id="KW-1185">Reference proteome</keyword>
<dbReference type="RefSeq" id="WP_015347377.1">
    <property type="nucleotide sequence ID" value="NC_020126.1"/>
</dbReference>
<dbReference type="KEGG" id="msd:MYSTI_01783"/>
<keyword evidence="1" id="KW-0732">Signal</keyword>
<proteinExistence type="predicted"/>
<organism evidence="2 3">
    <name type="scientific">Myxococcus stipitatus (strain DSM 14675 / JCM 12634 / Mx s8)</name>
    <dbReference type="NCBI Taxonomy" id="1278073"/>
    <lineage>
        <taxon>Bacteria</taxon>
        <taxon>Pseudomonadati</taxon>
        <taxon>Myxococcota</taxon>
        <taxon>Myxococcia</taxon>
        <taxon>Myxococcales</taxon>
        <taxon>Cystobacterineae</taxon>
        <taxon>Myxococcaceae</taxon>
        <taxon>Myxococcus</taxon>
    </lineage>
</organism>